<proteinExistence type="predicted"/>
<dbReference type="Gene3D" id="1.25.40.10">
    <property type="entry name" value="Tetratricopeptide repeat domain"/>
    <property type="match status" value="1"/>
</dbReference>
<dbReference type="InterPro" id="IPR026000">
    <property type="entry name" value="Apc5_dom"/>
</dbReference>
<dbReference type="Pfam" id="PF12862">
    <property type="entry name" value="ANAPC5"/>
    <property type="match status" value="1"/>
</dbReference>
<evidence type="ECO:0000313" key="3">
    <source>
        <dbReference type="Proteomes" id="UP000236732"/>
    </source>
</evidence>
<protein>
    <submittedName>
        <fullName evidence="2">Anaphase-promoting complex subunit 5</fullName>
    </submittedName>
</protein>
<feature type="domain" description="Anaphase-promoting complex subunit 5" evidence="1">
    <location>
        <begin position="500"/>
        <end position="550"/>
    </location>
</feature>
<dbReference type="Proteomes" id="UP000236732">
    <property type="component" value="Unassembled WGS sequence"/>
</dbReference>
<dbReference type="PANTHER" id="PTHR47691:SF3">
    <property type="entry name" value="HTH-TYPE TRANSCRIPTIONAL REGULATOR RV0890C-RELATED"/>
    <property type="match status" value="1"/>
</dbReference>
<gene>
    <name evidence="2" type="ORF">SAMN05444920_12482</name>
</gene>
<dbReference type="SUPFAM" id="SSF48452">
    <property type="entry name" value="TPR-like"/>
    <property type="match status" value="2"/>
</dbReference>
<dbReference type="InterPro" id="IPR042197">
    <property type="entry name" value="Apaf_helical"/>
</dbReference>
<dbReference type="GO" id="GO:0043531">
    <property type="term" value="F:ADP binding"/>
    <property type="evidence" value="ECO:0007669"/>
    <property type="project" value="InterPro"/>
</dbReference>
<evidence type="ECO:0000313" key="2">
    <source>
        <dbReference type="EMBL" id="SEH02147.1"/>
    </source>
</evidence>
<dbReference type="Gene3D" id="3.40.50.300">
    <property type="entry name" value="P-loop containing nucleotide triphosphate hydrolases"/>
    <property type="match status" value="1"/>
</dbReference>
<dbReference type="Gene3D" id="1.10.8.430">
    <property type="entry name" value="Helical domain of apoptotic protease-activating factors"/>
    <property type="match status" value="1"/>
</dbReference>
<organism evidence="2 3">
    <name type="scientific">Nonomuraea solani</name>
    <dbReference type="NCBI Taxonomy" id="1144553"/>
    <lineage>
        <taxon>Bacteria</taxon>
        <taxon>Bacillati</taxon>
        <taxon>Actinomycetota</taxon>
        <taxon>Actinomycetes</taxon>
        <taxon>Streptosporangiales</taxon>
        <taxon>Streptosporangiaceae</taxon>
        <taxon>Nonomuraea</taxon>
    </lineage>
</organism>
<dbReference type="InterPro" id="IPR019734">
    <property type="entry name" value="TPR_rpt"/>
</dbReference>
<dbReference type="SMART" id="SM00028">
    <property type="entry name" value="TPR"/>
    <property type="match status" value="5"/>
</dbReference>
<dbReference type="InterPro" id="IPR027417">
    <property type="entry name" value="P-loop_NTPase"/>
</dbReference>
<reference evidence="2 3" key="1">
    <citation type="submission" date="2016-10" db="EMBL/GenBank/DDBJ databases">
        <authorList>
            <person name="de Groot N.N."/>
        </authorList>
    </citation>
    <scope>NUCLEOTIDE SEQUENCE [LARGE SCALE GENOMIC DNA]</scope>
    <source>
        <strain evidence="2 3">CGMCC 4.7037</strain>
    </source>
</reference>
<dbReference type="PANTHER" id="PTHR47691">
    <property type="entry name" value="REGULATOR-RELATED"/>
    <property type="match status" value="1"/>
</dbReference>
<evidence type="ECO:0000259" key="1">
    <source>
        <dbReference type="Pfam" id="PF12862"/>
    </source>
</evidence>
<sequence>MSHFPDGQIFINLEDLEADELSPSRALESLLRAFGFSGDEIANGFEDKVAQYRTALATRRCLIVLDNAASESQVRPLLPGMGESAIIITSRKNLAGLVGVRPVHLSNLTALEGTALFKRIVGNERVEAELSECNQLADLCGGLPLALRIAANKLRSRSNWTFSYYVKLLSDERNRLQMLQAGDLEIRASFSLSYNSLDAVDKLIFRRLGVCASEGFSITSASALWGDAIDPLAALDRLVEANLVEPSSSPDRYRMHDLLRAYARECLEADEGEDSVKEYLSKLVRWYILVVSHADGHIYEGNVRSCVCNFFETLQDAIDWLEVEHPVIVSLAGDAYRHGLYKSVVDIASYMNKFFERRLHATAWRQLSAYALLAARQSDDKKHLIDALTNLVHVSTKFPIESDRPVSWLDEALTLARDVGSPRFESKVLEKLGWVLSHGGKKEAALGILRRSVELARSASAVHEEGNARLALAKVELYLGRFDASKETYSKARLCFVAQRDKHCQGRALVGLASLSHKNESYNEGLAYLTQAIRLFRMVRDEHCLGGALSQRADANAKLGYFSEAIEDYRAASKHFRQLSDSACLAPMLDHWGWLEFYAENYEEAASRLSEACSLWEQSGNRASFAQGLFGLSIVTAQAQSIEAAQILLQRAIDIADIFGYSWLPVAERALESGVVPPILSPFYESLGAVTA</sequence>
<dbReference type="EMBL" id="FNVT01000024">
    <property type="protein sequence ID" value="SEH02147.1"/>
    <property type="molecule type" value="Genomic_DNA"/>
</dbReference>
<accession>A0A1H6EWD6</accession>
<dbReference type="InterPro" id="IPR011990">
    <property type="entry name" value="TPR-like_helical_dom_sf"/>
</dbReference>
<dbReference type="AlphaFoldDB" id="A0A1H6EWD6"/>
<name>A0A1H6EWD6_9ACTN</name>
<dbReference type="SUPFAM" id="SSF52540">
    <property type="entry name" value="P-loop containing nucleoside triphosphate hydrolases"/>
    <property type="match status" value="1"/>
</dbReference>
<keyword evidence="3" id="KW-1185">Reference proteome</keyword>